<reference evidence="2" key="2">
    <citation type="journal article" date="2016" name="Gigascience">
        <title>De novo construction of an expanded transcriptome assembly for the western tarnished plant bug, Lygus hesperus.</title>
        <authorList>
            <person name="Tassone E.E."/>
            <person name="Geib S.M."/>
            <person name="Hall B."/>
            <person name="Fabrick J.A."/>
            <person name="Brent C.S."/>
            <person name="Hull J.J."/>
        </authorList>
    </citation>
    <scope>NUCLEOTIDE SEQUENCE</scope>
</reference>
<dbReference type="EMBL" id="GBRD01010335">
    <property type="protein sequence ID" value="JAG55489.1"/>
    <property type="molecule type" value="Transcribed_RNA"/>
</dbReference>
<name>A0A0K8SQW2_LYGHE</name>
<evidence type="ECO:0000313" key="2">
    <source>
        <dbReference type="EMBL" id="JAQ06170.1"/>
    </source>
</evidence>
<proteinExistence type="predicted"/>
<dbReference type="AlphaFoldDB" id="A0A0K8SQW2"/>
<gene>
    <name evidence="2" type="ORF">g.71776</name>
</gene>
<dbReference type="EMBL" id="GBRD01010336">
    <property type="protein sequence ID" value="JAG55488.1"/>
    <property type="molecule type" value="Transcribed_RNA"/>
</dbReference>
<reference evidence="1" key="1">
    <citation type="submission" date="2014-09" db="EMBL/GenBank/DDBJ databases">
        <authorList>
            <person name="Magalhaes I.L.F."/>
            <person name="Oliveira U."/>
            <person name="Santos F.R."/>
            <person name="Vidigal T.H.D.A."/>
            <person name="Brescovit A.D."/>
            <person name="Santos A.J."/>
        </authorList>
    </citation>
    <scope>NUCLEOTIDE SEQUENCE</scope>
</reference>
<evidence type="ECO:0000313" key="1">
    <source>
        <dbReference type="EMBL" id="JAG55489.1"/>
    </source>
</evidence>
<dbReference type="EMBL" id="GDHC01012459">
    <property type="protein sequence ID" value="JAQ06170.1"/>
    <property type="molecule type" value="Transcribed_RNA"/>
</dbReference>
<protein>
    <submittedName>
        <fullName evidence="1">Uncharacterized protein</fullName>
    </submittedName>
</protein>
<dbReference type="EMBL" id="GBRD01010334">
    <property type="protein sequence ID" value="JAG55490.1"/>
    <property type="molecule type" value="Transcribed_RNA"/>
</dbReference>
<organism evidence="1">
    <name type="scientific">Lygus hesperus</name>
    <name type="common">Western plant bug</name>
    <dbReference type="NCBI Taxonomy" id="30085"/>
    <lineage>
        <taxon>Eukaryota</taxon>
        <taxon>Metazoa</taxon>
        <taxon>Ecdysozoa</taxon>
        <taxon>Arthropoda</taxon>
        <taxon>Hexapoda</taxon>
        <taxon>Insecta</taxon>
        <taxon>Pterygota</taxon>
        <taxon>Neoptera</taxon>
        <taxon>Paraneoptera</taxon>
        <taxon>Hemiptera</taxon>
        <taxon>Heteroptera</taxon>
        <taxon>Panheteroptera</taxon>
        <taxon>Cimicomorpha</taxon>
        <taxon>Miridae</taxon>
        <taxon>Mirini</taxon>
        <taxon>Lygus</taxon>
    </lineage>
</organism>
<accession>A0A0K8SQW2</accession>
<sequence length="107" mass="11836">MIGLASSKPRQHIHACVAYLGGLSQARLGGIVWPHLYRQEITFGCGCLRCMDTEGSKEVALQGCLNLSCPLQRSANSWRGNPWVDAKEKELVITTKYVAALWVSLYL</sequence>